<dbReference type="Proteomes" id="UP001059934">
    <property type="component" value="Chromosome"/>
</dbReference>
<dbReference type="Pfam" id="PF00440">
    <property type="entry name" value="TetR_N"/>
    <property type="match status" value="1"/>
</dbReference>
<keyword evidence="2 4" id="KW-0238">DNA-binding</keyword>
<dbReference type="PANTHER" id="PTHR30055">
    <property type="entry name" value="HTH-TYPE TRANSCRIPTIONAL REGULATOR RUTR"/>
    <property type="match status" value="1"/>
</dbReference>
<dbReference type="EMBL" id="CP103416">
    <property type="protein sequence ID" value="UVW34853.1"/>
    <property type="molecule type" value="Genomic_DNA"/>
</dbReference>
<evidence type="ECO:0000313" key="6">
    <source>
        <dbReference type="EMBL" id="UVW34853.1"/>
    </source>
</evidence>
<dbReference type="SUPFAM" id="SSF46689">
    <property type="entry name" value="Homeodomain-like"/>
    <property type="match status" value="1"/>
</dbReference>
<evidence type="ECO:0000256" key="4">
    <source>
        <dbReference type="PROSITE-ProRule" id="PRU00335"/>
    </source>
</evidence>
<keyword evidence="7" id="KW-1185">Reference proteome</keyword>
<accession>A0ABY5TLW8</accession>
<protein>
    <submittedName>
        <fullName evidence="6">TetR/AcrR family transcriptional regulator</fullName>
    </submittedName>
</protein>
<dbReference type="PROSITE" id="PS50977">
    <property type="entry name" value="HTH_TETR_2"/>
    <property type="match status" value="1"/>
</dbReference>
<dbReference type="InterPro" id="IPR050109">
    <property type="entry name" value="HTH-type_TetR-like_transc_reg"/>
</dbReference>
<dbReference type="SUPFAM" id="SSF48498">
    <property type="entry name" value="Tetracyclin repressor-like, C-terminal domain"/>
    <property type="match status" value="1"/>
</dbReference>
<dbReference type="Gene3D" id="1.10.357.10">
    <property type="entry name" value="Tetracycline Repressor, domain 2"/>
    <property type="match status" value="1"/>
</dbReference>
<evidence type="ECO:0000256" key="1">
    <source>
        <dbReference type="ARBA" id="ARBA00023015"/>
    </source>
</evidence>
<gene>
    <name evidence="6" type="ORF">NYF23_12680</name>
</gene>
<dbReference type="InterPro" id="IPR009057">
    <property type="entry name" value="Homeodomain-like_sf"/>
</dbReference>
<name>A0ABY5TLW8_9GAMM</name>
<feature type="domain" description="HTH tetR-type" evidence="5">
    <location>
        <begin position="14"/>
        <end position="74"/>
    </location>
</feature>
<keyword evidence="1" id="KW-0805">Transcription regulation</keyword>
<evidence type="ECO:0000256" key="3">
    <source>
        <dbReference type="ARBA" id="ARBA00023163"/>
    </source>
</evidence>
<evidence type="ECO:0000259" key="5">
    <source>
        <dbReference type="PROSITE" id="PS50977"/>
    </source>
</evidence>
<feature type="DNA-binding region" description="H-T-H motif" evidence="4">
    <location>
        <begin position="37"/>
        <end position="56"/>
    </location>
</feature>
<proteinExistence type="predicted"/>
<sequence>MAKALRLTQVERKEISDAKMLEAAVDLIVERGAGLVTLKDVGEKAGYSRGLAGYRFGNREGLFDFVLRSVGDEWLGELTQVTANSFGYKAIAAALDAHIKFCEDAPKHVEAFYRLWFDSMAPDSQLKGVILGIHQRRRGDVVSWIEQAMAAGEVPSTVDAGMLADHFTASVSGIVYHWMTDPDNLSEMRNLHEALKQVMRSMLRG</sequence>
<evidence type="ECO:0000256" key="2">
    <source>
        <dbReference type="ARBA" id="ARBA00023125"/>
    </source>
</evidence>
<dbReference type="PANTHER" id="PTHR30055:SF234">
    <property type="entry name" value="HTH-TYPE TRANSCRIPTIONAL REGULATOR BETI"/>
    <property type="match status" value="1"/>
</dbReference>
<keyword evidence="3" id="KW-0804">Transcription</keyword>
<evidence type="ECO:0000313" key="7">
    <source>
        <dbReference type="Proteomes" id="UP001059934"/>
    </source>
</evidence>
<dbReference type="InterPro" id="IPR036271">
    <property type="entry name" value="Tet_transcr_reg_TetR-rel_C_sf"/>
</dbReference>
<dbReference type="InterPro" id="IPR001647">
    <property type="entry name" value="HTH_TetR"/>
</dbReference>
<reference evidence="6" key="1">
    <citation type="submission" date="2022-08" db="EMBL/GenBank/DDBJ databases">
        <title>Catabolic pathway analysis in culturable SAR92 clade bacteria reveals their overlooked roles in DMSP degradation in coastal seas.</title>
        <authorList>
            <person name="He X."/>
            <person name="Zhang X."/>
            <person name="Zhang Y."/>
        </authorList>
    </citation>
    <scope>NUCLEOTIDE SEQUENCE</scope>
    <source>
        <strain evidence="6">H455</strain>
    </source>
</reference>
<organism evidence="6 7">
    <name type="scientific">SAR92 clade bacterium H455</name>
    <dbReference type="NCBI Taxonomy" id="2974818"/>
    <lineage>
        <taxon>Bacteria</taxon>
        <taxon>Pseudomonadati</taxon>
        <taxon>Pseudomonadota</taxon>
        <taxon>Gammaproteobacteria</taxon>
        <taxon>Cellvibrionales</taxon>
        <taxon>Porticoccaceae</taxon>
        <taxon>SAR92 clade</taxon>
    </lineage>
</organism>